<keyword evidence="5" id="KW-1185">Reference proteome</keyword>
<accession>M0CBH4</accession>
<name>M0CBH4_9EURY</name>
<dbReference type="InterPro" id="IPR001482">
    <property type="entry name" value="T2SS/T4SS_dom"/>
</dbReference>
<feature type="region of interest" description="Disordered" evidence="2">
    <location>
        <begin position="635"/>
        <end position="654"/>
    </location>
</feature>
<dbReference type="InterPro" id="IPR050921">
    <property type="entry name" value="T4SS_GSP_E_ATPase"/>
</dbReference>
<feature type="domain" description="Bacterial type II secretion system protein E" evidence="3">
    <location>
        <begin position="279"/>
        <end position="532"/>
    </location>
</feature>
<dbReference type="Pfam" id="PF00437">
    <property type="entry name" value="T2SSE"/>
    <property type="match status" value="1"/>
</dbReference>
<evidence type="ECO:0000256" key="1">
    <source>
        <dbReference type="ARBA" id="ARBA00006611"/>
    </source>
</evidence>
<protein>
    <submittedName>
        <fullName evidence="4">ATPase, type iv secretory pathway virb11 component like protein</fullName>
    </submittedName>
</protein>
<dbReference type="PATRIC" id="fig|797114.5.peg.4079"/>
<dbReference type="GO" id="GO:0016887">
    <property type="term" value="F:ATP hydrolysis activity"/>
    <property type="evidence" value="ECO:0007669"/>
    <property type="project" value="InterPro"/>
</dbReference>
<comment type="similarity">
    <text evidence="1">Belongs to the GSP E family.</text>
</comment>
<reference evidence="4 5" key="1">
    <citation type="journal article" date="2014" name="PLoS Genet.">
        <title>Phylogenetically driven sequencing of extremely halophilic archaea reveals strategies for static and dynamic osmo-response.</title>
        <authorList>
            <person name="Becker E.A."/>
            <person name="Seitzer P.M."/>
            <person name="Tritt A."/>
            <person name="Larsen D."/>
            <person name="Krusor M."/>
            <person name="Yao A.I."/>
            <person name="Wu D."/>
            <person name="Madern D."/>
            <person name="Eisen J.A."/>
            <person name="Darling A.E."/>
            <person name="Facciotti M.T."/>
        </authorList>
    </citation>
    <scope>NUCLEOTIDE SEQUENCE [LARGE SCALE GENOMIC DNA]</scope>
    <source>
        <strain evidence="4 5">2-9-1</strain>
    </source>
</reference>
<dbReference type="AlphaFoldDB" id="M0CBH4"/>
<organism evidence="4 5">
    <name type="scientific">Halosimplex carlsbadense 2-9-1</name>
    <dbReference type="NCBI Taxonomy" id="797114"/>
    <lineage>
        <taxon>Archaea</taxon>
        <taxon>Methanobacteriati</taxon>
        <taxon>Methanobacteriota</taxon>
        <taxon>Stenosarchaea group</taxon>
        <taxon>Halobacteria</taxon>
        <taxon>Halobacteriales</taxon>
        <taxon>Haloarculaceae</taxon>
        <taxon>Halosimplex</taxon>
    </lineage>
</organism>
<dbReference type="Proteomes" id="UP000011626">
    <property type="component" value="Unassembled WGS sequence"/>
</dbReference>
<dbReference type="PANTHER" id="PTHR30486:SF6">
    <property type="entry name" value="TYPE IV PILUS RETRACTATION ATPASE PILT"/>
    <property type="match status" value="1"/>
</dbReference>
<proteinExistence type="inferred from homology"/>
<gene>
    <name evidence="4" type="ORF">C475_20248</name>
</gene>
<evidence type="ECO:0000259" key="3">
    <source>
        <dbReference type="Pfam" id="PF00437"/>
    </source>
</evidence>
<evidence type="ECO:0000313" key="5">
    <source>
        <dbReference type="Proteomes" id="UP000011626"/>
    </source>
</evidence>
<dbReference type="Gene3D" id="3.30.450.380">
    <property type="match status" value="1"/>
</dbReference>
<dbReference type="Gene3D" id="3.40.50.300">
    <property type="entry name" value="P-loop containing nucleotide triphosphate hydrolases"/>
    <property type="match status" value="1"/>
</dbReference>
<feature type="compositionally biased region" description="Basic and acidic residues" evidence="2">
    <location>
        <begin position="639"/>
        <end position="654"/>
    </location>
</feature>
<dbReference type="STRING" id="797114.C475_20248"/>
<dbReference type="eggNOG" id="arCOG01818">
    <property type="taxonomic scope" value="Archaea"/>
</dbReference>
<sequence>MDALLSRLRGSDDEDACGCRPAFEGNQLVVDAGECPADGRLASSADCRETVVTALTDRDAETVVTRADGTVRAYEDDAAALLTAAGRFADAAAFREERLADRAKRDPLAAAREATGRAGPVERIAAETGLAAGAARAEGYDDALRPFVGPTVSRSRVAARPPSDARLRDRRELDGGGLVRIYERPADALATYHLEPVESRFDEATAATLSAAYDRLAGGEVGDGEVAGAEVAGAERAPGRAVRAVADEDDPVEDIAAVLRKHARGYGVVADLFADPRVSDVFATAPVAERPLRVRVDGEAMRTNVRLTDEGAAALASRFRRESGRAFSGADPTLDAAVATGGRRVRVAAVTDPVSDGVAFAFRAGDRAAWTLPALVANGAMSADAAALLSVAVERGAAGLVAGPRGAGKTTCLSALLWEVPAETRAVVIEDTPELPVDALQSGGRDVQALRSSLDDAGTSPTEALRTALRLGSGALVVGEIRGEEAATLYEAMRVGANDGAVLGTIHGDGGAAVRERVVADLGVPESSFAATDLLVTLEAAETEDGTQRRVRAIEEVERTGGGRGGTADESGPGGVEAVEFVSLYERDGDGLGSTDRIERGNSRLVAALARPEESYADLRAELSARAEWFDGLATTGRTDPETVERARVERVSA</sequence>
<dbReference type="OrthoDB" id="31341at2157"/>
<evidence type="ECO:0000256" key="2">
    <source>
        <dbReference type="SAM" id="MobiDB-lite"/>
    </source>
</evidence>
<comment type="caution">
    <text evidence="4">The sequence shown here is derived from an EMBL/GenBank/DDBJ whole genome shotgun (WGS) entry which is preliminary data.</text>
</comment>
<dbReference type="EMBL" id="AOIU01000045">
    <property type="protein sequence ID" value="ELZ20631.1"/>
    <property type="molecule type" value="Genomic_DNA"/>
</dbReference>
<dbReference type="RefSeq" id="WP_006885713.1">
    <property type="nucleotide sequence ID" value="NZ_AOIU01000045.1"/>
</dbReference>
<dbReference type="SUPFAM" id="SSF52540">
    <property type="entry name" value="P-loop containing nucleoside triphosphate hydrolases"/>
    <property type="match status" value="1"/>
</dbReference>
<dbReference type="InterPro" id="IPR027417">
    <property type="entry name" value="P-loop_NTPase"/>
</dbReference>
<evidence type="ECO:0000313" key="4">
    <source>
        <dbReference type="EMBL" id="ELZ20631.1"/>
    </source>
</evidence>
<dbReference type="PANTHER" id="PTHR30486">
    <property type="entry name" value="TWITCHING MOTILITY PROTEIN PILT"/>
    <property type="match status" value="1"/>
</dbReference>